<dbReference type="SUPFAM" id="SSF88713">
    <property type="entry name" value="Glycoside hydrolase/deacetylase"/>
    <property type="match status" value="1"/>
</dbReference>
<dbReference type="GO" id="GO:0006013">
    <property type="term" value="P:mannose metabolic process"/>
    <property type="evidence" value="ECO:0007669"/>
    <property type="project" value="InterPro"/>
</dbReference>
<dbReference type="InterPro" id="IPR000602">
    <property type="entry name" value="Glyco_hydro_38_N"/>
</dbReference>
<dbReference type="InterPro" id="IPR027291">
    <property type="entry name" value="Glyco_hydro_38_N_sf"/>
</dbReference>
<dbReference type="GO" id="GO:0005764">
    <property type="term" value="C:lysosome"/>
    <property type="evidence" value="ECO:0007669"/>
    <property type="project" value="TreeGrafter"/>
</dbReference>
<accession>A0A0R3RLK1</accession>
<dbReference type="GO" id="GO:0004559">
    <property type="term" value="F:alpha-mannosidase activity"/>
    <property type="evidence" value="ECO:0007669"/>
    <property type="project" value="InterPro"/>
</dbReference>
<dbReference type="WBParaSite" id="EEL_0000236001-mRNA-1">
    <property type="protein sequence ID" value="EEL_0000236001-mRNA-1"/>
    <property type="gene ID" value="EEL_0000236001"/>
</dbReference>
<keyword evidence="2" id="KW-1185">Reference proteome</keyword>
<evidence type="ECO:0000313" key="2">
    <source>
        <dbReference type="Proteomes" id="UP000050640"/>
    </source>
</evidence>
<dbReference type="AlphaFoldDB" id="A0A0R3RLK1"/>
<sequence length="122" mass="14440">MDELEKDESKRFAWCETSYLWRWLLDYKQRKRMQKLVQQGQIEFVGGGWVQNDEAVAHYVDIIDQMALGLRILNKYFGDCGVPRVAWQIDPFGHSREMANLLTLASFFLYSKLIFAKFHTEI</sequence>
<dbReference type="Gene3D" id="3.20.110.10">
    <property type="entry name" value="Glycoside hydrolase 38, N terminal domain"/>
    <property type="match status" value="1"/>
</dbReference>
<dbReference type="InterPro" id="IPR011330">
    <property type="entry name" value="Glyco_hydro/deAcase_b/a-brl"/>
</dbReference>
<dbReference type="Proteomes" id="UP000050640">
    <property type="component" value="Unplaced"/>
</dbReference>
<protein>
    <submittedName>
        <fullName evidence="3">Glyco_hydro_38N domain-containing protein</fullName>
    </submittedName>
</protein>
<dbReference type="PANTHER" id="PTHR11607:SF3">
    <property type="entry name" value="LYSOSOMAL ALPHA-MANNOSIDASE"/>
    <property type="match status" value="1"/>
</dbReference>
<proteinExistence type="predicted"/>
<evidence type="ECO:0000313" key="3">
    <source>
        <dbReference type="WBParaSite" id="EEL_0000236001-mRNA-1"/>
    </source>
</evidence>
<name>A0A0R3RLK1_9BILA</name>
<dbReference type="PANTHER" id="PTHR11607">
    <property type="entry name" value="ALPHA-MANNOSIDASE"/>
    <property type="match status" value="1"/>
</dbReference>
<organism evidence="2 3">
    <name type="scientific">Elaeophora elaphi</name>
    <dbReference type="NCBI Taxonomy" id="1147741"/>
    <lineage>
        <taxon>Eukaryota</taxon>
        <taxon>Metazoa</taxon>
        <taxon>Ecdysozoa</taxon>
        <taxon>Nematoda</taxon>
        <taxon>Chromadorea</taxon>
        <taxon>Rhabditida</taxon>
        <taxon>Spirurina</taxon>
        <taxon>Spiruromorpha</taxon>
        <taxon>Filarioidea</taxon>
        <taxon>Onchocercidae</taxon>
        <taxon>Elaeophora</taxon>
    </lineage>
</organism>
<dbReference type="InterPro" id="IPR050843">
    <property type="entry name" value="Glycosyl_Hydrlase_38"/>
</dbReference>
<dbReference type="Pfam" id="PF01074">
    <property type="entry name" value="Glyco_hydro_38N"/>
    <property type="match status" value="1"/>
</dbReference>
<reference evidence="3" key="1">
    <citation type="submission" date="2017-02" db="UniProtKB">
        <authorList>
            <consortium name="WormBaseParasite"/>
        </authorList>
    </citation>
    <scope>IDENTIFICATION</scope>
</reference>
<feature type="domain" description="Glycoside hydrolase family 38 N-terminal" evidence="1">
    <location>
        <begin position="2"/>
        <end position="107"/>
    </location>
</feature>
<evidence type="ECO:0000259" key="1">
    <source>
        <dbReference type="Pfam" id="PF01074"/>
    </source>
</evidence>
<dbReference type="STRING" id="1147741.A0A0R3RLK1"/>